<dbReference type="Pfam" id="PF08240">
    <property type="entry name" value="ADH_N"/>
    <property type="match status" value="1"/>
</dbReference>
<dbReference type="InterPro" id="IPR011032">
    <property type="entry name" value="GroES-like_sf"/>
</dbReference>
<dbReference type="InterPro" id="IPR052711">
    <property type="entry name" value="Zinc_ADH-like"/>
</dbReference>
<dbReference type="Gene3D" id="3.40.50.720">
    <property type="entry name" value="NAD(P)-binding Rossmann-like Domain"/>
    <property type="match status" value="1"/>
</dbReference>
<evidence type="ECO:0000259" key="1">
    <source>
        <dbReference type="SMART" id="SM00829"/>
    </source>
</evidence>
<dbReference type="Gene3D" id="3.90.180.10">
    <property type="entry name" value="Medium-chain alcohol dehydrogenases, catalytic domain"/>
    <property type="match status" value="1"/>
</dbReference>
<evidence type="ECO:0000313" key="2">
    <source>
        <dbReference type="EMBL" id="SKC57861.1"/>
    </source>
</evidence>
<dbReference type="InterPro" id="IPR036291">
    <property type="entry name" value="NAD(P)-bd_dom_sf"/>
</dbReference>
<sequence>MKTIQISKFGIENLKITEAQKPMPGPHEVLIKVEAASLNFLDLMVINGDYNPKLPLPHIPCSDGAGVVESIGDKVSLWKSGDRVTTQFIQKWISGTKTIEMLSSRTGLEYPGVLSEYICVHEAALIQTPAALSSQEASTLPIAGLTAWSGLIEYAGIKPGQTVLTQGTGGVSIFALQLAKAAGVRVIATSSSDAKLEKLRAFGADEVINYIKTPDWHLEAKRLTNGTGVDAILDVAGTETLTKSIYAVRHDGFIGLVGNLSGAVVPFNIYDTIPNNANIRGVSVGSLEYFKNFVRAIDVVKLKPVIDSIFSIDKIAEAYRYMQSNAFIGKIVISID</sequence>
<protein>
    <submittedName>
        <fullName evidence="2">NADPH:quinone reductase</fullName>
    </submittedName>
</protein>
<dbReference type="GO" id="GO:0016491">
    <property type="term" value="F:oxidoreductase activity"/>
    <property type="evidence" value="ECO:0007669"/>
    <property type="project" value="InterPro"/>
</dbReference>
<dbReference type="InterPro" id="IPR020843">
    <property type="entry name" value="ER"/>
</dbReference>
<dbReference type="SUPFAM" id="SSF51735">
    <property type="entry name" value="NAD(P)-binding Rossmann-fold domains"/>
    <property type="match status" value="1"/>
</dbReference>
<dbReference type="InterPro" id="IPR013154">
    <property type="entry name" value="ADH-like_N"/>
</dbReference>
<dbReference type="SMART" id="SM00829">
    <property type="entry name" value="PKS_ER"/>
    <property type="match status" value="1"/>
</dbReference>
<evidence type="ECO:0000313" key="3">
    <source>
        <dbReference type="Proteomes" id="UP000190961"/>
    </source>
</evidence>
<gene>
    <name evidence="2" type="ORF">SAMN05660236_1737</name>
</gene>
<dbReference type="OrthoDB" id="648910at2"/>
<dbReference type="AlphaFoldDB" id="A0A1T5K2J1"/>
<name>A0A1T5K2J1_9BACT</name>
<accession>A0A1T5K2J1</accession>
<dbReference type="SUPFAM" id="SSF50129">
    <property type="entry name" value="GroES-like"/>
    <property type="match status" value="1"/>
</dbReference>
<feature type="domain" description="Enoyl reductase (ER)" evidence="1">
    <location>
        <begin position="10"/>
        <end position="333"/>
    </location>
</feature>
<organism evidence="2 3">
    <name type="scientific">Ohtaekwangia koreensis</name>
    <dbReference type="NCBI Taxonomy" id="688867"/>
    <lineage>
        <taxon>Bacteria</taxon>
        <taxon>Pseudomonadati</taxon>
        <taxon>Bacteroidota</taxon>
        <taxon>Cytophagia</taxon>
        <taxon>Cytophagales</taxon>
        <taxon>Fulvivirgaceae</taxon>
        <taxon>Ohtaekwangia</taxon>
    </lineage>
</organism>
<dbReference type="Proteomes" id="UP000190961">
    <property type="component" value="Unassembled WGS sequence"/>
</dbReference>
<dbReference type="InterPro" id="IPR013149">
    <property type="entry name" value="ADH-like_C"/>
</dbReference>
<proteinExistence type="predicted"/>
<reference evidence="2 3" key="1">
    <citation type="submission" date="2017-02" db="EMBL/GenBank/DDBJ databases">
        <authorList>
            <person name="Peterson S.W."/>
        </authorList>
    </citation>
    <scope>NUCLEOTIDE SEQUENCE [LARGE SCALE GENOMIC DNA]</scope>
    <source>
        <strain evidence="2 3">DSM 25262</strain>
    </source>
</reference>
<keyword evidence="3" id="KW-1185">Reference proteome</keyword>
<dbReference type="CDD" id="cd08276">
    <property type="entry name" value="MDR7"/>
    <property type="match status" value="1"/>
</dbReference>
<dbReference type="STRING" id="688867.SAMN05660236_1737"/>
<dbReference type="EMBL" id="FUZU01000001">
    <property type="protein sequence ID" value="SKC57861.1"/>
    <property type="molecule type" value="Genomic_DNA"/>
</dbReference>
<dbReference type="PANTHER" id="PTHR45033:SF2">
    <property type="entry name" value="ZINC-TYPE ALCOHOL DEHYDROGENASE-LIKE PROTEIN C1773.06C"/>
    <property type="match status" value="1"/>
</dbReference>
<dbReference type="PANTHER" id="PTHR45033">
    <property type="match status" value="1"/>
</dbReference>
<dbReference type="RefSeq" id="WP_079686259.1">
    <property type="nucleotide sequence ID" value="NZ_FUZU01000001.1"/>
</dbReference>
<dbReference type="Pfam" id="PF00107">
    <property type="entry name" value="ADH_zinc_N"/>
    <property type="match status" value="1"/>
</dbReference>